<evidence type="ECO:0000313" key="14">
    <source>
        <dbReference type="EMBL" id="CAB3384348.1"/>
    </source>
</evidence>
<dbReference type="GO" id="GO:0007268">
    <property type="term" value="P:chemical synaptic transmission"/>
    <property type="evidence" value="ECO:0007669"/>
    <property type="project" value="TreeGrafter"/>
</dbReference>
<keyword evidence="10" id="KW-0807">Transducer</keyword>
<evidence type="ECO:0000256" key="6">
    <source>
        <dbReference type="ARBA" id="ARBA00023040"/>
    </source>
</evidence>
<dbReference type="PANTHER" id="PTHR24247:SF228">
    <property type="entry name" value="5-HYDROXYTRYPTAMINE (SEROTONIN) RECEPTOR 2A, ISOFORM B"/>
    <property type="match status" value="1"/>
</dbReference>
<dbReference type="Proteomes" id="UP000494165">
    <property type="component" value="Unassembled WGS sequence"/>
</dbReference>
<evidence type="ECO:0000256" key="10">
    <source>
        <dbReference type="ARBA" id="ARBA00023224"/>
    </source>
</evidence>
<evidence type="ECO:0000256" key="1">
    <source>
        <dbReference type="ARBA" id="ARBA00004651"/>
    </source>
</evidence>
<keyword evidence="3" id="KW-1003">Cell membrane</keyword>
<reference evidence="14 15" key="1">
    <citation type="submission" date="2020-04" db="EMBL/GenBank/DDBJ databases">
        <authorList>
            <person name="Alioto T."/>
            <person name="Alioto T."/>
            <person name="Gomez Garrido J."/>
        </authorList>
    </citation>
    <scope>NUCLEOTIDE SEQUENCE [LARGE SCALE GENOMIC DNA]</scope>
</reference>
<feature type="transmembrane region" description="Helical" evidence="12">
    <location>
        <begin position="91"/>
        <end position="117"/>
    </location>
</feature>
<feature type="transmembrane region" description="Helical" evidence="12">
    <location>
        <begin position="175"/>
        <end position="194"/>
    </location>
</feature>
<feature type="transmembrane region" description="Helical" evidence="12">
    <location>
        <begin position="316"/>
        <end position="337"/>
    </location>
</feature>
<protein>
    <recommendedName>
        <fullName evidence="13">G-protein coupled receptors family 1 profile domain-containing protein</fullName>
    </recommendedName>
</protein>
<keyword evidence="8" id="KW-1015">Disulfide bond</keyword>
<dbReference type="GO" id="GO:0004993">
    <property type="term" value="F:G protein-coupled serotonin receptor activity"/>
    <property type="evidence" value="ECO:0007669"/>
    <property type="project" value="TreeGrafter"/>
</dbReference>
<dbReference type="GO" id="GO:0045202">
    <property type="term" value="C:synapse"/>
    <property type="evidence" value="ECO:0007669"/>
    <property type="project" value="GOC"/>
</dbReference>
<keyword evidence="9" id="KW-0675">Receptor</keyword>
<dbReference type="FunFam" id="1.20.1070.10:FF:000523">
    <property type="entry name" value="5-hydroxytryptamine receptor 2B"/>
    <property type="match status" value="1"/>
</dbReference>
<sequence>MEGLNASAECPCEAPLCTHIHCRRLLNLCTSAFNCPNDTQDVLASPTVSSDGPDWYFLAFAVTLMATGAVGNVLVCLAVCLDRALQNSTNYFLLSLAVADLIVSLCVMPLGAIPGFLGYWPLGVAWCSVYVTSDVLACSASILHMCVISLGRYLGIRSPLRARHRKSKRYLAKKVACVWLVAALISSSITVLGAQDATNIMPDAGTCAINNRAFSLFGSIAAFYAPMVLMVGSYAATLHLLRRKARFGAAARAQRLLQQGRPQGQVPGAPGTPNGVRHVKSRQQTTNGGRETRSLRIRTPMMPSQLRLSEHKASTVLGLVFASFVLCWAPFFVLNVLEAVCPTCASPSPALLTFCLWLGYFSSCINPVIYTVFNRSFRAALFRLLRCRGAPPPAASFSSRFRSMTECRTIAGTSSLSGPPSGEVRIHPMRMASSYPATFDILP</sequence>
<dbReference type="AlphaFoldDB" id="A0A8S1DU68"/>
<comment type="similarity">
    <text evidence="2">Belongs to the G-protein coupled receptor 1 family.</text>
</comment>
<dbReference type="EMBL" id="CADEPI010000346">
    <property type="protein sequence ID" value="CAB3384348.1"/>
    <property type="molecule type" value="Genomic_DNA"/>
</dbReference>
<dbReference type="PRINTS" id="PR00237">
    <property type="entry name" value="GPCRRHODOPSN"/>
</dbReference>
<proteinExistence type="inferred from homology"/>
<dbReference type="Gene3D" id="1.20.1070.10">
    <property type="entry name" value="Rhodopsin 7-helix transmembrane proteins"/>
    <property type="match status" value="1"/>
</dbReference>
<dbReference type="PROSITE" id="PS50262">
    <property type="entry name" value="G_PROTEIN_RECEP_F1_2"/>
    <property type="match status" value="1"/>
</dbReference>
<evidence type="ECO:0000256" key="3">
    <source>
        <dbReference type="ARBA" id="ARBA00022475"/>
    </source>
</evidence>
<evidence type="ECO:0000259" key="13">
    <source>
        <dbReference type="PROSITE" id="PS50262"/>
    </source>
</evidence>
<evidence type="ECO:0000256" key="5">
    <source>
        <dbReference type="ARBA" id="ARBA00022989"/>
    </source>
</evidence>
<dbReference type="SUPFAM" id="SSF81321">
    <property type="entry name" value="Family A G protein-coupled receptor-like"/>
    <property type="match status" value="1"/>
</dbReference>
<evidence type="ECO:0000313" key="15">
    <source>
        <dbReference type="Proteomes" id="UP000494165"/>
    </source>
</evidence>
<dbReference type="InterPro" id="IPR017452">
    <property type="entry name" value="GPCR_Rhodpsn_7TM"/>
</dbReference>
<name>A0A8S1DU68_9INSE</name>
<feature type="transmembrane region" description="Helical" evidence="12">
    <location>
        <begin position="214"/>
        <end position="236"/>
    </location>
</feature>
<keyword evidence="4 12" id="KW-0812">Transmembrane</keyword>
<organism evidence="14 15">
    <name type="scientific">Cloeon dipterum</name>
    <dbReference type="NCBI Taxonomy" id="197152"/>
    <lineage>
        <taxon>Eukaryota</taxon>
        <taxon>Metazoa</taxon>
        <taxon>Ecdysozoa</taxon>
        <taxon>Arthropoda</taxon>
        <taxon>Hexapoda</taxon>
        <taxon>Insecta</taxon>
        <taxon>Pterygota</taxon>
        <taxon>Palaeoptera</taxon>
        <taxon>Ephemeroptera</taxon>
        <taxon>Pisciforma</taxon>
        <taxon>Baetidae</taxon>
        <taxon>Cloeon</taxon>
    </lineage>
</organism>
<feature type="transmembrane region" description="Helical" evidence="12">
    <location>
        <begin position="55"/>
        <end position="79"/>
    </location>
</feature>
<keyword evidence="7 12" id="KW-0472">Membrane</keyword>
<feature type="region of interest" description="Disordered" evidence="11">
    <location>
        <begin position="261"/>
        <end position="292"/>
    </location>
</feature>
<accession>A0A8S1DU68</accession>
<dbReference type="OrthoDB" id="5859976at2759"/>
<dbReference type="GO" id="GO:0051378">
    <property type="term" value="F:serotonin binding"/>
    <property type="evidence" value="ECO:0007669"/>
    <property type="project" value="TreeGrafter"/>
</dbReference>
<dbReference type="PANTHER" id="PTHR24247">
    <property type="entry name" value="5-HYDROXYTRYPTAMINE RECEPTOR"/>
    <property type="match status" value="1"/>
</dbReference>
<evidence type="ECO:0000256" key="7">
    <source>
        <dbReference type="ARBA" id="ARBA00023136"/>
    </source>
</evidence>
<evidence type="ECO:0000256" key="11">
    <source>
        <dbReference type="SAM" id="MobiDB-lite"/>
    </source>
</evidence>
<feature type="domain" description="G-protein coupled receptors family 1 profile" evidence="13">
    <location>
        <begin position="71"/>
        <end position="370"/>
    </location>
</feature>
<gene>
    <name evidence="14" type="ORF">CLODIP_2_CD10538</name>
</gene>
<feature type="transmembrane region" description="Helical" evidence="12">
    <location>
        <begin position="349"/>
        <end position="373"/>
    </location>
</feature>
<dbReference type="GO" id="GO:0005886">
    <property type="term" value="C:plasma membrane"/>
    <property type="evidence" value="ECO:0007669"/>
    <property type="project" value="UniProtKB-SubCell"/>
</dbReference>
<dbReference type="SMART" id="SM01381">
    <property type="entry name" value="7TM_GPCR_Srsx"/>
    <property type="match status" value="1"/>
</dbReference>
<comment type="caution">
    <text evidence="14">The sequence shown here is derived from an EMBL/GenBank/DDBJ whole genome shotgun (WGS) entry which is preliminary data.</text>
</comment>
<dbReference type="GO" id="GO:0030425">
    <property type="term" value="C:dendrite"/>
    <property type="evidence" value="ECO:0007669"/>
    <property type="project" value="TreeGrafter"/>
</dbReference>
<dbReference type="GO" id="GO:0007187">
    <property type="term" value="P:G protein-coupled receptor signaling pathway, coupled to cyclic nucleotide second messenger"/>
    <property type="evidence" value="ECO:0007669"/>
    <property type="project" value="TreeGrafter"/>
</dbReference>
<evidence type="ECO:0000256" key="8">
    <source>
        <dbReference type="ARBA" id="ARBA00023157"/>
    </source>
</evidence>
<evidence type="ECO:0000256" key="2">
    <source>
        <dbReference type="ARBA" id="ARBA00010663"/>
    </source>
</evidence>
<keyword evidence="6" id="KW-0297">G-protein coupled receptor</keyword>
<evidence type="ECO:0000256" key="12">
    <source>
        <dbReference type="SAM" id="Phobius"/>
    </source>
</evidence>
<dbReference type="InterPro" id="IPR000276">
    <property type="entry name" value="GPCR_Rhodpsn"/>
</dbReference>
<evidence type="ECO:0000256" key="4">
    <source>
        <dbReference type="ARBA" id="ARBA00022692"/>
    </source>
</evidence>
<dbReference type="GO" id="GO:0030594">
    <property type="term" value="F:neurotransmitter receptor activity"/>
    <property type="evidence" value="ECO:0007669"/>
    <property type="project" value="TreeGrafter"/>
</dbReference>
<feature type="compositionally biased region" description="Low complexity" evidence="11">
    <location>
        <begin position="261"/>
        <end position="271"/>
    </location>
</feature>
<evidence type="ECO:0000256" key="9">
    <source>
        <dbReference type="ARBA" id="ARBA00023170"/>
    </source>
</evidence>
<keyword evidence="15" id="KW-1185">Reference proteome</keyword>
<keyword evidence="5 12" id="KW-1133">Transmembrane helix</keyword>
<comment type="subcellular location">
    <subcellularLocation>
        <location evidence="1">Cell membrane</location>
        <topology evidence="1">Multi-pass membrane protein</topology>
    </subcellularLocation>
</comment>
<dbReference type="Pfam" id="PF00001">
    <property type="entry name" value="7tm_1"/>
    <property type="match status" value="1"/>
</dbReference>
<feature type="transmembrane region" description="Helical" evidence="12">
    <location>
        <begin position="129"/>
        <end position="154"/>
    </location>
</feature>
<dbReference type="GO" id="GO:0007210">
    <property type="term" value="P:serotonin receptor signaling pathway"/>
    <property type="evidence" value="ECO:0007669"/>
    <property type="project" value="TreeGrafter"/>
</dbReference>